<dbReference type="EMBL" id="KC310806">
    <property type="protein sequence ID" value="AGK86750.1"/>
    <property type="molecule type" value="Genomic_DNA"/>
</dbReference>
<dbReference type="Pfam" id="PF25590">
    <property type="entry name" value="DUF7936"/>
    <property type="match status" value="1"/>
</dbReference>
<keyword evidence="3" id="KW-1185">Reference proteome</keyword>
<sequence>MANTYTWAVSNLEREVQSGKVTTVHYTVDAVSDDGVYSAGAYGSIGLSGDVAIPFASLTAETCVQWVKDALTAEKVAEVEAVLDRQLDEQRAPSTAVGVPW</sequence>
<reference evidence="2 3" key="2">
    <citation type="journal article" date="2015" name="PLoS ONE">
        <title>Comparative Genomic and Phylogenomic Analyses Reveal a Conserved Core Genome Shared by Estuarine and Oceanic Cyanopodoviruses.</title>
        <authorList>
            <person name="Huang S."/>
            <person name="Zhang S."/>
            <person name="Jiao N."/>
            <person name="Chen F."/>
        </authorList>
    </citation>
    <scope>NUCLEOTIDE SEQUENCE [LARGE SCALE GENOMIC DNA]</scope>
</reference>
<evidence type="ECO:0000313" key="2">
    <source>
        <dbReference type="EMBL" id="AGK86750.1"/>
    </source>
</evidence>
<accession>A0A096VL11</accession>
<evidence type="ECO:0000313" key="3">
    <source>
        <dbReference type="Proteomes" id="UP000030041"/>
    </source>
</evidence>
<protein>
    <recommendedName>
        <fullName evidence="1">DUF7936 domain-containing protein</fullName>
    </recommendedName>
</protein>
<evidence type="ECO:0000259" key="1">
    <source>
        <dbReference type="Pfam" id="PF25590"/>
    </source>
</evidence>
<dbReference type="RefSeq" id="YP_009103152.1">
    <property type="nucleotide sequence ID" value="NC_025455.1"/>
</dbReference>
<organism evidence="2 3">
    <name type="scientific">Synechococcus phage S-CBP2</name>
    <dbReference type="NCBI Taxonomy" id="756277"/>
    <lineage>
        <taxon>Viruses</taxon>
        <taxon>Duplodnaviria</taxon>
        <taxon>Heunggongvirae</taxon>
        <taxon>Uroviricota</taxon>
        <taxon>Caudoviricetes</taxon>
        <taxon>Autographivirales</taxon>
        <taxon>Kembevirus</taxon>
        <taxon>Kembevirus SCBP2</taxon>
    </lineage>
</organism>
<dbReference type="InterPro" id="IPR057696">
    <property type="entry name" value="DUF7936"/>
</dbReference>
<name>A0A096VL11_9CAUD</name>
<dbReference type="KEGG" id="vg:22112070"/>
<reference evidence="3" key="1">
    <citation type="submission" date="2012-12" db="EMBL/GenBank/DDBJ databases">
        <title>Genomics of marine cyanopodoviruses.</title>
        <authorList>
            <person name="Huang S."/>
            <person name="Chen F."/>
        </authorList>
    </citation>
    <scope>NUCLEOTIDE SEQUENCE [LARGE SCALE GENOMIC DNA]</scope>
</reference>
<dbReference type="OrthoDB" id="17423at10239"/>
<proteinExistence type="predicted"/>
<dbReference type="GeneID" id="22112070"/>
<gene>
    <name evidence="2" type="ORF">S-CBP2_0044</name>
</gene>
<dbReference type="Proteomes" id="UP000030041">
    <property type="component" value="Segment"/>
</dbReference>
<feature type="domain" description="DUF7936" evidence="1">
    <location>
        <begin position="2"/>
        <end position="101"/>
    </location>
</feature>